<dbReference type="PIRSF" id="PIRSF000337">
    <property type="entry name" value="NTA_MOA"/>
    <property type="match status" value="1"/>
</dbReference>
<sequence>MTRRRQLHLNINILHAGFYASAWRSPEADPHATFDIGHYVRSAEIAERGTLDAVFLADRPALEDKPDLRPFLSLEPTVVLTAIAAATEHIGLIATASTSYNEPYNIARRFATLDLVSGGRAGWNVVTTADPNASANFGQSLPEHATRYARAKEFTEVVSELWDSWEDDAFVGDKAAARFLDPAKVHRINHKGPFFEVAGPLNLPRSPQGRPILVQAGGSGDGRDLAALHADVVFSVGEDIERARAYADDLRTRAAAYGRDPRSIVVLPGLATVIGSTEAEAKRRQEELGALIPLDYAIARLGQTFGQDLSHLELDAPVPDLPIPVNGSTTFARATLNFARQGNLTFRQLLYKLGGGIGHRVIVGTPEAIADDIEAWFVAGAADGFNLMPDVLPTGLEVFVDHVVPILRQRGLFRSHYAEKTLRERFGLPRPPNRYATPADERASA</sequence>
<dbReference type="SUPFAM" id="SSF51679">
    <property type="entry name" value="Bacterial luciferase-like"/>
    <property type="match status" value="1"/>
</dbReference>
<keyword evidence="4" id="KW-0503">Monooxygenase</keyword>
<dbReference type="Pfam" id="PF00296">
    <property type="entry name" value="Bac_luciferase"/>
    <property type="match status" value="1"/>
</dbReference>
<dbReference type="GO" id="GO:0016491">
    <property type="term" value="F:oxidoreductase activity"/>
    <property type="evidence" value="ECO:0007669"/>
    <property type="project" value="UniProtKB-KW"/>
</dbReference>
<dbReference type="PANTHER" id="PTHR30011:SF16">
    <property type="entry name" value="C2H2 FINGER DOMAIN TRANSCRIPTION FACTOR (EUROFUNG)-RELATED"/>
    <property type="match status" value="1"/>
</dbReference>
<keyword evidence="1" id="KW-0285">Flavoprotein</keyword>
<feature type="domain" description="Luciferase-like" evidence="6">
    <location>
        <begin position="25"/>
        <end position="380"/>
    </location>
</feature>
<dbReference type="Proteomes" id="UP001597299">
    <property type="component" value="Unassembled WGS sequence"/>
</dbReference>
<evidence type="ECO:0000313" key="7">
    <source>
        <dbReference type="EMBL" id="MFD2142591.1"/>
    </source>
</evidence>
<keyword evidence="3 7" id="KW-0560">Oxidoreductase</keyword>
<evidence type="ECO:0000256" key="1">
    <source>
        <dbReference type="ARBA" id="ARBA00022630"/>
    </source>
</evidence>
<comment type="similarity">
    <text evidence="5">Belongs to the NtaA/SnaA/DszA monooxygenase family.</text>
</comment>
<dbReference type="Gene3D" id="3.20.20.30">
    <property type="entry name" value="Luciferase-like domain"/>
    <property type="match status" value="1"/>
</dbReference>
<dbReference type="NCBIfam" id="TIGR03860">
    <property type="entry name" value="FMN_nitrolo"/>
    <property type="match status" value="1"/>
</dbReference>
<comment type="caution">
    <text evidence="7">The sequence shown here is derived from an EMBL/GenBank/DDBJ whole genome shotgun (WGS) entry which is preliminary data.</text>
</comment>
<dbReference type="InterPro" id="IPR011251">
    <property type="entry name" value="Luciferase-like_dom"/>
</dbReference>
<protein>
    <submittedName>
        <fullName evidence="7">LLM class flavin-dependent oxidoreductase</fullName>
        <ecNumber evidence="7">1.-.-.-</ecNumber>
    </submittedName>
</protein>
<evidence type="ECO:0000256" key="4">
    <source>
        <dbReference type="ARBA" id="ARBA00023033"/>
    </source>
</evidence>
<dbReference type="RefSeq" id="WP_213353688.1">
    <property type="nucleotide sequence ID" value="NZ_JAHBGB010000037.1"/>
</dbReference>
<keyword evidence="8" id="KW-1185">Reference proteome</keyword>
<keyword evidence="2" id="KW-0288">FMN</keyword>
<evidence type="ECO:0000256" key="2">
    <source>
        <dbReference type="ARBA" id="ARBA00022643"/>
    </source>
</evidence>
<dbReference type="InterPro" id="IPR016215">
    <property type="entry name" value="NTA_MOA"/>
</dbReference>
<evidence type="ECO:0000313" key="8">
    <source>
        <dbReference type="Proteomes" id="UP001597299"/>
    </source>
</evidence>
<evidence type="ECO:0000256" key="5">
    <source>
        <dbReference type="ARBA" id="ARBA00033748"/>
    </source>
</evidence>
<dbReference type="CDD" id="cd01095">
    <property type="entry name" value="Nitrilotriacetate_monoxgenase"/>
    <property type="match status" value="1"/>
</dbReference>
<accession>A0ABW4Z1V6</accession>
<gene>
    <name evidence="7" type="ORF">ACFSNC_19465</name>
</gene>
<dbReference type="InterPro" id="IPR051260">
    <property type="entry name" value="Diverse_substr_monoxygenases"/>
</dbReference>
<proteinExistence type="inferred from homology"/>
<name>A0ABW4Z1V6_9HYPH</name>
<dbReference type="PANTHER" id="PTHR30011">
    <property type="entry name" value="ALKANESULFONATE MONOOXYGENASE-RELATED"/>
    <property type="match status" value="1"/>
</dbReference>
<dbReference type="EC" id="1.-.-.-" evidence="7"/>
<evidence type="ECO:0000259" key="6">
    <source>
        <dbReference type="Pfam" id="PF00296"/>
    </source>
</evidence>
<organism evidence="7 8">
    <name type="scientific">Ancylobacter oerskovii</name>
    <dbReference type="NCBI Taxonomy" id="459519"/>
    <lineage>
        <taxon>Bacteria</taxon>
        <taxon>Pseudomonadati</taxon>
        <taxon>Pseudomonadota</taxon>
        <taxon>Alphaproteobacteria</taxon>
        <taxon>Hyphomicrobiales</taxon>
        <taxon>Xanthobacteraceae</taxon>
        <taxon>Ancylobacter</taxon>
    </lineage>
</organism>
<dbReference type="InterPro" id="IPR036661">
    <property type="entry name" value="Luciferase-like_sf"/>
</dbReference>
<reference evidence="8" key="1">
    <citation type="journal article" date="2019" name="Int. J. Syst. Evol. Microbiol.">
        <title>The Global Catalogue of Microorganisms (GCM) 10K type strain sequencing project: providing services to taxonomists for standard genome sequencing and annotation.</title>
        <authorList>
            <consortium name="The Broad Institute Genomics Platform"/>
            <consortium name="The Broad Institute Genome Sequencing Center for Infectious Disease"/>
            <person name="Wu L."/>
            <person name="Ma J."/>
        </authorList>
    </citation>
    <scope>NUCLEOTIDE SEQUENCE [LARGE SCALE GENOMIC DNA]</scope>
    <source>
        <strain evidence="8">CCM 7435</strain>
    </source>
</reference>
<evidence type="ECO:0000256" key="3">
    <source>
        <dbReference type="ARBA" id="ARBA00023002"/>
    </source>
</evidence>
<dbReference type="EMBL" id="JBHUHD010000001">
    <property type="protein sequence ID" value="MFD2142591.1"/>
    <property type="molecule type" value="Genomic_DNA"/>
</dbReference>